<feature type="non-terminal residue" evidence="1">
    <location>
        <position position="87"/>
    </location>
</feature>
<feature type="non-terminal residue" evidence="1">
    <location>
        <position position="1"/>
    </location>
</feature>
<gene>
    <name evidence="1" type="ORF">SHERM_17872</name>
</gene>
<evidence type="ECO:0000313" key="1">
    <source>
        <dbReference type="EMBL" id="CAA0819401.1"/>
    </source>
</evidence>
<organism evidence="1 2">
    <name type="scientific">Striga hermonthica</name>
    <name type="common">Purple witchweed</name>
    <name type="synonym">Buchnera hermonthica</name>
    <dbReference type="NCBI Taxonomy" id="68872"/>
    <lineage>
        <taxon>Eukaryota</taxon>
        <taxon>Viridiplantae</taxon>
        <taxon>Streptophyta</taxon>
        <taxon>Embryophyta</taxon>
        <taxon>Tracheophyta</taxon>
        <taxon>Spermatophyta</taxon>
        <taxon>Magnoliopsida</taxon>
        <taxon>eudicotyledons</taxon>
        <taxon>Gunneridae</taxon>
        <taxon>Pentapetalae</taxon>
        <taxon>asterids</taxon>
        <taxon>lamiids</taxon>
        <taxon>Lamiales</taxon>
        <taxon>Orobanchaceae</taxon>
        <taxon>Buchnereae</taxon>
        <taxon>Striga</taxon>
    </lineage>
</organism>
<dbReference type="OrthoDB" id="190098at2759"/>
<proteinExistence type="predicted"/>
<comment type="caution">
    <text evidence="1">The sequence shown here is derived from an EMBL/GenBank/DDBJ whole genome shotgun (WGS) entry which is preliminary data.</text>
</comment>
<dbReference type="EMBL" id="CACSLK010018944">
    <property type="protein sequence ID" value="CAA0819401.1"/>
    <property type="molecule type" value="Genomic_DNA"/>
</dbReference>
<sequence length="87" mass="9766">ETCYHQFIGLKVREDAFHGATPTSSTTLCLECQTLIESHDHIKLLSNARNDLYTASKDVEGIMSIFVETAEARDSLSDDKEPINTYE</sequence>
<dbReference type="AlphaFoldDB" id="A0A9N7N375"/>
<reference evidence="1" key="1">
    <citation type="submission" date="2019-12" db="EMBL/GenBank/DDBJ databases">
        <authorList>
            <person name="Scholes J."/>
        </authorList>
    </citation>
    <scope>NUCLEOTIDE SEQUENCE</scope>
</reference>
<protein>
    <submittedName>
        <fullName evidence="1">Exocyst complex component SEC6</fullName>
    </submittedName>
</protein>
<accession>A0A9N7N375</accession>
<name>A0A9N7N375_STRHE</name>
<evidence type="ECO:0000313" key="2">
    <source>
        <dbReference type="Proteomes" id="UP001153555"/>
    </source>
</evidence>
<keyword evidence="2" id="KW-1185">Reference proteome</keyword>
<dbReference type="Proteomes" id="UP001153555">
    <property type="component" value="Unassembled WGS sequence"/>
</dbReference>